<feature type="compositionally biased region" description="Low complexity" evidence="3">
    <location>
        <begin position="264"/>
        <end position="283"/>
    </location>
</feature>
<evidence type="ECO:0000256" key="3">
    <source>
        <dbReference type="SAM" id="MobiDB-lite"/>
    </source>
</evidence>
<feature type="non-terminal residue" evidence="8">
    <location>
        <position position="1"/>
    </location>
</feature>
<organism evidence="7 8">
    <name type="scientific">Galeopterus variegatus</name>
    <name type="common">Malayan flying lemur</name>
    <name type="synonym">Cynocephalus variegatus</name>
    <dbReference type="NCBI Taxonomy" id="482537"/>
    <lineage>
        <taxon>Eukaryota</taxon>
        <taxon>Metazoa</taxon>
        <taxon>Chordata</taxon>
        <taxon>Craniata</taxon>
        <taxon>Vertebrata</taxon>
        <taxon>Euteleostomi</taxon>
        <taxon>Mammalia</taxon>
        <taxon>Eutheria</taxon>
        <taxon>Euarchontoglires</taxon>
        <taxon>Dermoptera</taxon>
        <taxon>Cynocephalidae</taxon>
        <taxon>Galeopterus</taxon>
    </lineage>
</organism>
<dbReference type="GeneID" id="103605734"/>
<keyword evidence="7" id="KW-1185">Reference proteome</keyword>
<protein>
    <submittedName>
        <fullName evidence="8">Disintegrin and metalloproteinase domain-containing protein 32-like</fullName>
    </submittedName>
</protein>
<dbReference type="InterPro" id="IPR036436">
    <property type="entry name" value="Disintegrin_dom_sf"/>
</dbReference>
<feature type="compositionally biased region" description="Polar residues" evidence="3">
    <location>
        <begin position="284"/>
        <end position="293"/>
    </location>
</feature>
<dbReference type="InterPro" id="IPR006586">
    <property type="entry name" value="ADAM_Cys-rich"/>
</dbReference>
<sequence length="293" mass="32053">QCGPDSCCDPQRCVLKQGSQCATGSCCQNCRFANSGHVCRPKLHRECDIPETCNGSSGNCNPDITVRNGQPCKNNQFMCFDGDCPDLDARCEEIFGTENVSVIYAYVRNTICITMDYRLEPKDYRLDPMRVKNGANCDIGRICFNSVCIDTGTIKGDALQCSQKCSGNGVCNSNNVCHCNEGFQPPSCQRRSRGSSISLGEKGSTTERASRDAGKNWLLGFYIAVPILITATIIVVAWTSLKKWFTKEEESLSSELEGSVHTYSSKSRSESSSQTDTSRSKSQGSTQTHNSSN</sequence>
<dbReference type="SUPFAM" id="SSF57552">
    <property type="entry name" value="Blood coagulation inhibitor (disintegrin)"/>
    <property type="match status" value="1"/>
</dbReference>
<dbReference type="InterPro" id="IPR000742">
    <property type="entry name" value="EGF"/>
</dbReference>
<accession>A0ABM0S6T7</accession>
<feature type="disulfide bond" evidence="2">
    <location>
        <begin position="179"/>
        <end position="188"/>
    </location>
</feature>
<name>A0ABM0S6T7_GALVR</name>
<dbReference type="PROSITE" id="PS01186">
    <property type="entry name" value="EGF_2"/>
    <property type="match status" value="1"/>
</dbReference>
<evidence type="ECO:0000256" key="2">
    <source>
        <dbReference type="PROSITE-ProRule" id="PRU00076"/>
    </source>
</evidence>
<keyword evidence="1 2" id="KW-1015">Disulfide bond</keyword>
<evidence type="ECO:0000313" key="8">
    <source>
        <dbReference type="RefSeq" id="XP_008588578.1"/>
    </source>
</evidence>
<feature type="disulfide bond" evidence="2">
    <location>
        <begin position="161"/>
        <end position="171"/>
    </location>
</feature>
<keyword evidence="4" id="KW-0812">Transmembrane</keyword>
<dbReference type="RefSeq" id="XP_008588578.1">
    <property type="nucleotide sequence ID" value="XM_008590356.1"/>
</dbReference>
<feature type="domain" description="Disintegrin" evidence="6">
    <location>
        <begin position="1"/>
        <end position="68"/>
    </location>
</feature>
<dbReference type="PROSITE" id="PS00427">
    <property type="entry name" value="DISINTEGRIN_1"/>
    <property type="match status" value="1"/>
</dbReference>
<dbReference type="InterPro" id="IPR001762">
    <property type="entry name" value="Disintegrin_dom"/>
</dbReference>
<dbReference type="PANTHER" id="PTHR11905">
    <property type="entry name" value="ADAM A DISINTEGRIN AND METALLOPROTEASE DOMAIN"/>
    <property type="match status" value="1"/>
</dbReference>
<keyword evidence="4" id="KW-1133">Transmembrane helix</keyword>
<comment type="caution">
    <text evidence="2">Lacks conserved residue(s) required for the propagation of feature annotation.</text>
</comment>
<dbReference type="PROSITE" id="PS50026">
    <property type="entry name" value="EGF_3"/>
    <property type="match status" value="1"/>
</dbReference>
<feature type="region of interest" description="Disordered" evidence="3">
    <location>
        <begin position="250"/>
        <end position="293"/>
    </location>
</feature>
<evidence type="ECO:0000259" key="6">
    <source>
        <dbReference type="PROSITE" id="PS50214"/>
    </source>
</evidence>
<dbReference type="SMART" id="SM00050">
    <property type="entry name" value="DISIN"/>
    <property type="match status" value="1"/>
</dbReference>
<dbReference type="InterPro" id="IPR018358">
    <property type="entry name" value="Disintegrin_CS"/>
</dbReference>
<dbReference type="SMART" id="SM00608">
    <property type="entry name" value="ACR"/>
    <property type="match status" value="1"/>
</dbReference>
<keyword evidence="2" id="KW-0245">EGF-like domain</keyword>
<dbReference type="PROSITE" id="PS50214">
    <property type="entry name" value="DISINTEGRIN_2"/>
    <property type="match status" value="1"/>
</dbReference>
<evidence type="ECO:0000313" key="7">
    <source>
        <dbReference type="Proteomes" id="UP000694923"/>
    </source>
</evidence>
<reference evidence="8" key="1">
    <citation type="submission" date="2025-08" db="UniProtKB">
        <authorList>
            <consortium name="RefSeq"/>
        </authorList>
    </citation>
    <scope>IDENTIFICATION</scope>
</reference>
<dbReference type="PANTHER" id="PTHR11905:SF24">
    <property type="entry name" value="DISINTEGRIN AND METALLOPROTEINASE DOMAIN-CONTAINING PROTEIN 32"/>
    <property type="match status" value="1"/>
</dbReference>
<dbReference type="Proteomes" id="UP000694923">
    <property type="component" value="Unplaced"/>
</dbReference>
<feature type="compositionally biased region" description="Polar residues" evidence="3">
    <location>
        <begin position="186"/>
        <end position="198"/>
    </location>
</feature>
<feature type="domain" description="EGF-like" evidence="5">
    <location>
        <begin position="157"/>
        <end position="189"/>
    </location>
</feature>
<evidence type="ECO:0000256" key="4">
    <source>
        <dbReference type="SAM" id="Phobius"/>
    </source>
</evidence>
<dbReference type="Pfam" id="PF00200">
    <property type="entry name" value="Disintegrin"/>
    <property type="match status" value="1"/>
</dbReference>
<keyword evidence="4" id="KW-0472">Membrane</keyword>
<feature type="transmembrane region" description="Helical" evidence="4">
    <location>
        <begin position="217"/>
        <end position="238"/>
    </location>
</feature>
<evidence type="ECO:0000256" key="1">
    <source>
        <dbReference type="ARBA" id="ARBA00023157"/>
    </source>
</evidence>
<evidence type="ECO:0000259" key="5">
    <source>
        <dbReference type="PROSITE" id="PS50026"/>
    </source>
</evidence>
<gene>
    <name evidence="8" type="primary">LOC103605734</name>
</gene>
<proteinExistence type="predicted"/>
<dbReference type="Gene3D" id="4.10.70.10">
    <property type="entry name" value="Disintegrin domain"/>
    <property type="match status" value="1"/>
</dbReference>
<feature type="region of interest" description="Disordered" evidence="3">
    <location>
        <begin position="185"/>
        <end position="208"/>
    </location>
</feature>